<evidence type="ECO:0000256" key="3">
    <source>
        <dbReference type="ARBA" id="ARBA00023002"/>
    </source>
</evidence>
<proteinExistence type="inferred from homology"/>
<organism evidence="5 6">
    <name type="scientific">Penicillium brasilianum</name>
    <dbReference type="NCBI Taxonomy" id="104259"/>
    <lineage>
        <taxon>Eukaryota</taxon>
        <taxon>Fungi</taxon>
        <taxon>Dikarya</taxon>
        <taxon>Ascomycota</taxon>
        <taxon>Pezizomycotina</taxon>
        <taxon>Eurotiomycetes</taxon>
        <taxon>Eurotiomycetidae</taxon>
        <taxon>Eurotiales</taxon>
        <taxon>Aspergillaceae</taxon>
        <taxon>Penicillium</taxon>
    </lineage>
</organism>
<dbReference type="OrthoDB" id="191139at2759"/>
<gene>
    <name evidence="5" type="ORF">PMG11_11399</name>
</gene>
<dbReference type="Pfam" id="PF00106">
    <property type="entry name" value="adh_short"/>
    <property type="match status" value="1"/>
</dbReference>
<protein>
    <recommendedName>
        <fullName evidence="7">Short-chain dehydrogenase</fullName>
    </recommendedName>
</protein>
<evidence type="ECO:0000256" key="1">
    <source>
        <dbReference type="ARBA" id="ARBA00006484"/>
    </source>
</evidence>
<dbReference type="Proteomes" id="UP000042958">
    <property type="component" value="Unassembled WGS sequence"/>
</dbReference>
<name>A0A0F7U1R6_PENBI</name>
<dbReference type="SUPFAM" id="SSF51735">
    <property type="entry name" value="NAD(P)-binding Rossmann-fold domains"/>
    <property type="match status" value="1"/>
</dbReference>
<dbReference type="PRINTS" id="PR00081">
    <property type="entry name" value="GDHRDH"/>
</dbReference>
<evidence type="ECO:0000256" key="2">
    <source>
        <dbReference type="ARBA" id="ARBA00022857"/>
    </source>
</evidence>
<dbReference type="STRING" id="104259.A0A0F7U1R6"/>
<dbReference type="GO" id="GO:0016491">
    <property type="term" value="F:oxidoreductase activity"/>
    <property type="evidence" value="ECO:0007669"/>
    <property type="project" value="UniProtKB-KW"/>
</dbReference>
<dbReference type="AlphaFoldDB" id="A0A0F7U1R6"/>
<dbReference type="Gene3D" id="3.40.50.720">
    <property type="entry name" value="NAD(P)-binding Rossmann-like Domain"/>
    <property type="match status" value="1"/>
</dbReference>
<dbReference type="InterPro" id="IPR036291">
    <property type="entry name" value="NAD(P)-bd_dom_sf"/>
</dbReference>
<reference evidence="6" key="1">
    <citation type="journal article" date="2015" name="Genome Announc.">
        <title>Draft genome sequence of the fungus Penicillium brasilianum MG11.</title>
        <authorList>
            <person name="Horn F."/>
            <person name="Linde J."/>
            <person name="Mattern D.J."/>
            <person name="Walther G."/>
            <person name="Guthke R."/>
            <person name="Brakhage A.A."/>
            <person name="Valiante V."/>
        </authorList>
    </citation>
    <scope>NUCLEOTIDE SEQUENCE [LARGE SCALE GENOMIC DNA]</scope>
    <source>
        <strain evidence="6">MG11</strain>
    </source>
</reference>
<dbReference type="PANTHER" id="PTHR24320:SF272">
    <property type="entry name" value="NAD(P)-BINDING ROSSMANN-FOLD SUPERFAMILY PROTEIN"/>
    <property type="match status" value="1"/>
</dbReference>
<evidence type="ECO:0000313" key="5">
    <source>
        <dbReference type="EMBL" id="CEJ62914.1"/>
    </source>
</evidence>
<dbReference type="InterPro" id="IPR002347">
    <property type="entry name" value="SDR_fam"/>
</dbReference>
<keyword evidence="2" id="KW-0521">NADP</keyword>
<evidence type="ECO:0008006" key="7">
    <source>
        <dbReference type="Google" id="ProtNLM"/>
    </source>
</evidence>
<comment type="similarity">
    <text evidence="1">Belongs to the short-chain dehydrogenases/reductases (SDR) family.</text>
</comment>
<evidence type="ECO:0000256" key="4">
    <source>
        <dbReference type="SAM" id="MobiDB-lite"/>
    </source>
</evidence>
<keyword evidence="6" id="KW-1185">Reference proteome</keyword>
<sequence>MTSRYAAAYAHPSGPGDERPTAEQIVRDEGLIGKWMDKVILITGCSSGIGVETAKALSMTGAKLYLTARNLEKLKKAIGELAVSPNVHLLQLDQESLESVRNCASAFLAQNSRLHLLIANAGVMMSRKETTEDGFELQFGVNHLSHFLLINLLMPALLSASTLSFQSRVVVLSSTGHKFSSVNFEDINCDGKFEAMQAYGQSKTANLWTANEIERRYGSEGLHAFSVHPGAVTTNLGQHMSEEEIQAITQDPKLMASYINPAQGAATSVWAAVSKDLEGQGGRYLENCQISTAHDPAGGIWGPGYGPHAYDAIGAKKLWDVSLQYVSLE</sequence>
<accession>A0A0F7U1R6</accession>
<feature type="region of interest" description="Disordered" evidence="4">
    <location>
        <begin position="1"/>
        <end position="21"/>
    </location>
</feature>
<dbReference type="EMBL" id="CDHK01000031">
    <property type="protein sequence ID" value="CEJ62914.1"/>
    <property type="molecule type" value="Genomic_DNA"/>
</dbReference>
<dbReference type="PANTHER" id="PTHR24320">
    <property type="entry name" value="RETINOL DEHYDROGENASE"/>
    <property type="match status" value="1"/>
</dbReference>
<keyword evidence="3" id="KW-0560">Oxidoreductase</keyword>
<evidence type="ECO:0000313" key="6">
    <source>
        <dbReference type="Proteomes" id="UP000042958"/>
    </source>
</evidence>